<evidence type="ECO:0000313" key="2">
    <source>
        <dbReference type="EMBL" id="KAF6038374.1"/>
    </source>
</evidence>
<comment type="caution">
    <text evidence="2">The sequence shown here is derived from an EMBL/GenBank/DDBJ whole genome shotgun (WGS) entry which is preliminary data.</text>
</comment>
<dbReference type="Gene3D" id="2.120.10.30">
    <property type="entry name" value="TolB, C-terminal domain"/>
    <property type="match status" value="1"/>
</dbReference>
<dbReference type="OrthoDB" id="342730at2759"/>
<gene>
    <name evidence="2" type="ORF">EB796_003315</name>
</gene>
<dbReference type="InterPro" id="IPR001258">
    <property type="entry name" value="NHL_repeat"/>
</dbReference>
<dbReference type="Pfam" id="PF01436">
    <property type="entry name" value="NHL"/>
    <property type="match status" value="1"/>
</dbReference>
<reference evidence="2" key="1">
    <citation type="submission" date="2020-06" db="EMBL/GenBank/DDBJ databases">
        <title>Draft genome of Bugula neritina, a colonial animal packing powerful symbionts and potential medicines.</title>
        <authorList>
            <person name="Rayko M."/>
        </authorList>
    </citation>
    <scope>NUCLEOTIDE SEQUENCE [LARGE SCALE GENOMIC DNA]</scope>
    <source>
        <strain evidence="2">Kwan_BN1</strain>
    </source>
</reference>
<evidence type="ECO:0000256" key="1">
    <source>
        <dbReference type="ARBA" id="ARBA00022737"/>
    </source>
</evidence>
<dbReference type="EMBL" id="VXIV02000419">
    <property type="protein sequence ID" value="KAF6038374.1"/>
    <property type="molecule type" value="Genomic_DNA"/>
</dbReference>
<organism evidence="2 3">
    <name type="scientific">Bugula neritina</name>
    <name type="common">Brown bryozoan</name>
    <name type="synonym">Sertularia neritina</name>
    <dbReference type="NCBI Taxonomy" id="10212"/>
    <lineage>
        <taxon>Eukaryota</taxon>
        <taxon>Metazoa</taxon>
        <taxon>Spiralia</taxon>
        <taxon>Lophotrochozoa</taxon>
        <taxon>Bryozoa</taxon>
        <taxon>Gymnolaemata</taxon>
        <taxon>Cheilostomatida</taxon>
        <taxon>Flustrina</taxon>
        <taxon>Buguloidea</taxon>
        <taxon>Bugulidae</taxon>
        <taxon>Bugula</taxon>
    </lineage>
</organism>
<evidence type="ECO:0000313" key="3">
    <source>
        <dbReference type="Proteomes" id="UP000593567"/>
    </source>
</evidence>
<accession>A0A7J7KKG2</accession>
<proteinExistence type="predicted"/>
<protein>
    <submittedName>
        <fullName evidence="2">Uncharacterized protein</fullName>
    </submittedName>
</protein>
<sequence>MVKHPAKDDTVLATVDHGIIEINLIDLGHTAELCSTAHGYTDGALGQSRFNNPRGMASISDSTILIADKDNHRIRKLDWLVNERTVSTLLDQVLCSQLNSPTLVTADPRNKDKYVYVALLNGFTLLKVII</sequence>
<keyword evidence="3" id="KW-1185">Reference proteome</keyword>
<dbReference type="InterPro" id="IPR011042">
    <property type="entry name" value="6-blade_b-propeller_TolB-like"/>
</dbReference>
<keyword evidence="1" id="KW-0677">Repeat</keyword>
<dbReference type="Proteomes" id="UP000593567">
    <property type="component" value="Unassembled WGS sequence"/>
</dbReference>
<name>A0A7J7KKG2_BUGNE</name>
<dbReference type="SUPFAM" id="SSF63825">
    <property type="entry name" value="YWTD domain"/>
    <property type="match status" value="1"/>
</dbReference>
<dbReference type="AlphaFoldDB" id="A0A7J7KKG2"/>